<evidence type="ECO:0000313" key="1">
    <source>
        <dbReference type="EMBL" id="MPM79852.1"/>
    </source>
</evidence>
<comment type="caution">
    <text evidence="1">The sequence shown here is derived from an EMBL/GenBank/DDBJ whole genome shotgun (WGS) entry which is preliminary data.</text>
</comment>
<sequence length="47" mass="5396">MKLVKDGKVAVDEDVNTYLKTWKLLEGKLLVKDNFKILGGEEYNDKP</sequence>
<proteinExistence type="predicted"/>
<protein>
    <submittedName>
        <fullName evidence="1">Uncharacterized protein</fullName>
    </submittedName>
</protein>
<dbReference type="EMBL" id="VSSQ01029638">
    <property type="protein sequence ID" value="MPM79852.1"/>
    <property type="molecule type" value="Genomic_DNA"/>
</dbReference>
<gene>
    <name evidence="1" type="ORF">SDC9_126894</name>
</gene>
<organism evidence="1">
    <name type="scientific">bioreactor metagenome</name>
    <dbReference type="NCBI Taxonomy" id="1076179"/>
    <lineage>
        <taxon>unclassified sequences</taxon>
        <taxon>metagenomes</taxon>
        <taxon>ecological metagenomes</taxon>
    </lineage>
</organism>
<dbReference type="AlphaFoldDB" id="A0A645CT29"/>
<accession>A0A645CT29</accession>
<name>A0A645CT29_9ZZZZ</name>
<reference evidence="1" key="1">
    <citation type="submission" date="2019-08" db="EMBL/GenBank/DDBJ databases">
        <authorList>
            <person name="Kucharzyk K."/>
            <person name="Murdoch R.W."/>
            <person name="Higgins S."/>
            <person name="Loffler F."/>
        </authorList>
    </citation>
    <scope>NUCLEOTIDE SEQUENCE</scope>
</reference>